<evidence type="ECO:0000313" key="16">
    <source>
        <dbReference type="EMBL" id="MBC2385499.1"/>
    </source>
</evidence>
<evidence type="ECO:0000256" key="12">
    <source>
        <dbReference type="SAM" id="SignalP"/>
    </source>
</evidence>
<dbReference type="Pfam" id="PF21305">
    <property type="entry name" value="type_II_gspD_N0"/>
    <property type="match status" value="1"/>
</dbReference>
<proteinExistence type="inferred from homology"/>
<feature type="domain" description="Type II/III secretion system secretin-like" evidence="13">
    <location>
        <begin position="534"/>
        <end position="700"/>
    </location>
</feature>
<comment type="similarity">
    <text evidence="2">Belongs to the bacterial secretin family. GSP D subfamily.</text>
</comment>
<evidence type="ECO:0000256" key="11">
    <source>
        <dbReference type="SAM" id="MobiDB-lite"/>
    </source>
</evidence>
<evidence type="ECO:0000259" key="13">
    <source>
        <dbReference type="Pfam" id="PF00263"/>
    </source>
</evidence>
<keyword evidence="3 10" id="KW-0813">Transport</keyword>
<evidence type="ECO:0000256" key="7">
    <source>
        <dbReference type="ARBA" id="ARBA00022927"/>
    </source>
</evidence>
<accession>A0A7X1AUK4</accession>
<organism evidence="17 18">
    <name type="scientific">Pseudomonas cremoris</name>
    <dbReference type="NCBI Taxonomy" id="2724178"/>
    <lineage>
        <taxon>Bacteria</taxon>
        <taxon>Pseudomonadati</taxon>
        <taxon>Pseudomonadota</taxon>
        <taxon>Gammaproteobacteria</taxon>
        <taxon>Pseudomonadales</taxon>
        <taxon>Pseudomonadaceae</taxon>
        <taxon>Pseudomonas</taxon>
    </lineage>
</organism>
<name>A0A7X1AUK4_9PSED</name>
<evidence type="ECO:0000259" key="14">
    <source>
        <dbReference type="Pfam" id="PF03958"/>
    </source>
</evidence>
<feature type="domain" description="NolW-like" evidence="14">
    <location>
        <begin position="247"/>
        <end position="315"/>
    </location>
</feature>
<evidence type="ECO:0000313" key="17">
    <source>
        <dbReference type="EMBL" id="MBC2410840.1"/>
    </source>
</evidence>
<dbReference type="InterPro" id="IPR013356">
    <property type="entry name" value="T2SS_GspD"/>
</dbReference>
<evidence type="ECO:0000313" key="18">
    <source>
        <dbReference type="Proteomes" id="UP000520513"/>
    </source>
</evidence>
<dbReference type="PRINTS" id="PR01032">
    <property type="entry name" value="PHAGEIV"/>
</dbReference>
<feature type="signal peptide" evidence="12">
    <location>
        <begin position="1"/>
        <end position="18"/>
    </location>
</feature>
<evidence type="ECO:0000259" key="15">
    <source>
        <dbReference type="Pfam" id="PF21305"/>
    </source>
</evidence>
<comment type="caution">
    <text evidence="17">The sequence shown here is derived from an EMBL/GenBank/DDBJ whole genome shotgun (WGS) entry which is preliminary data.</text>
</comment>
<feature type="domain" description="GspD-like N0" evidence="15">
    <location>
        <begin position="92"/>
        <end position="161"/>
    </location>
</feature>
<dbReference type="InterPro" id="IPR001775">
    <property type="entry name" value="GspD/PilQ"/>
</dbReference>
<evidence type="ECO:0000256" key="9">
    <source>
        <dbReference type="ARBA" id="ARBA00023237"/>
    </source>
</evidence>
<evidence type="ECO:0000256" key="2">
    <source>
        <dbReference type="ARBA" id="ARBA00006980"/>
    </source>
</evidence>
<dbReference type="GO" id="GO:0015627">
    <property type="term" value="C:type II protein secretion system complex"/>
    <property type="evidence" value="ECO:0007669"/>
    <property type="project" value="InterPro"/>
</dbReference>
<feature type="region of interest" description="Disordered" evidence="11">
    <location>
        <begin position="28"/>
        <end position="72"/>
    </location>
</feature>
<dbReference type="RefSeq" id="WP_185710911.1">
    <property type="nucleotide sequence ID" value="NZ_JAAXCY010000025.1"/>
</dbReference>
<evidence type="ECO:0000256" key="3">
    <source>
        <dbReference type="ARBA" id="ARBA00022448"/>
    </source>
</evidence>
<feature type="domain" description="NolW-like" evidence="14">
    <location>
        <begin position="321"/>
        <end position="448"/>
    </location>
</feature>
<dbReference type="PANTHER" id="PTHR30332">
    <property type="entry name" value="PROBABLE GENERAL SECRETION PATHWAY PROTEIN D"/>
    <property type="match status" value="1"/>
</dbReference>
<protein>
    <submittedName>
        <fullName evidence="17">Type II secretion system secretin GspD</fullName>
    </submittedName>
</protein>
<dbReference type="AlphaFoldDB" id="A0A7X1AUK4"/>
<dbReference type="EMBL" id="JAAXCY010000025">
    <property type="protein sequence ID" value="MBC2410840.1"/>
    <property type="molecule type" value="Genomic_DNA"/>
</dbReference>
<dbReference type="InterPro" id="IPR005644">
    <property type="entry name" value="NolW-like"/>
</dbReference>
<dbReference type="EMBL" id="JAAXCZ010000029">
    <property type="protein sequence ID" value="MBC2385499.1"/>
    <property type="molecule type" value="Genomic_DNA"/>
</dbReference>
<evidence type="ECO:0000256" key="1">
    <source>
        <dbReference type="ARBA" id="ARBA00004442"/>
    </source>
</evidence>
<dbReference type="Gene3D" id="3.30.1370.120">
    <property type="match status" value="3"/>
</dbReference>
<feature type="region of interest" description="Disordered" evidence="11">
    <location>
        <begin position="342"/>
        <end position="406"/>
    </location>
</feature>
<evidence type="ECO:0000256" key="8">
    <source>
        <dbReference type="ARBA" id="ARBA00023136"/>
    </source>
</evidence>
<evidence type="ECO:0000256" key="4">
    <source>
        <dbReference type="ARBA" id="ARBA00022452"/>
    </source>
</evidence>
<feature type="domain" description="NolW-like" evidence="14">
    <location>
        <begin position="184"/>
        <end position="244"/>
    </location>
</feature>
<dbReference type="Pfam" id="PF03958">
    <property type="entry name" value="Secretin_N"/>
    <property type="match status" value="3"/>
</dbReference>
<dbReference type="InterPro" id="IPR004846">
    <property type="entry name" value="T2SS/T3SS_dom"/>
</dbReference>
<dbReference type="Pfam" id="PF00263">
    <property type="entry name" value="Secretin"/>
    <property type="match status" value="1"/>
</dbReference>
<dbReference type="GO" id="GO:0009279">
    <property type="term" value="C:cell outer membrane"/>
    <property type="evidence" value="ECO:0007669"/>
    <property type="project" value="UniProtKB-SubCell"/>
</dbReference>
<dbReference type="Proteomes" id="UP000534677">
    <property type="component" value="Unassembled WGS sequence"/>
</dbReference>
<feature type="compositionally biased region" description="Polar residues" evidence="11">
    <location>
        <begin position="360"/>
        <end position="406"/>
    </location>
</feature>
<keyword evidence="4" id="KW-1134">Transmembrane beta strand</keyword>
<dbReference type="Proteomes" id="UP000520513">
    <property type="component" value="Unassembled WGS sequence"/>
</dbReference>
<feature type="compositionally biased region" description="Basic and acidic residues" evidence="11">
    <location>
        <begin position="43"/>
        <end position="58"/>
    </location>
</feature>
<keyword evidence="9" id="KW-0998">Cell outer membrane</keyword>
<dbReference type="PANTHER" id="PTHR30332:SF24">
    <property type="entry name" value="SECRETIN GSPD-RELATED"/>
    <property type="match status" value="1"/>
</dbReference>
<evidence type="ECO:0000256" key="10">
    <source>
        <dbReference type="RuleBase" id="RU004004"/>
    </source>
</evidence>
<dbReference type="InterPro" id="IPR049371">
    <property type="entry name" value="GspD-like_N0"/>
</dbReference>
<keyword evidence="6 12" id="KW-0732">Signal</keyword>
<evidence type="ECO:0000313" key="19">
    <source>
        <dbReference type="Proteomes" id="UP000534677"/>
    </source>
</evidence>
<dbReference type="InterPro" id="IPR038591">
    <property type="entry name" value="NolW-like_sf"/>
</dbReference>
<reference evidence="18 19" key="1">
    <citation type="submission" date="2020-04" db="EMBL/GenBank/DDBJ databases">
        <title>Pseudomonas crami sp. nov., a novel proteolytic bacterial species isolated from cream.</title>
        <authorList>
            <person name="Hofmann K."/>
            <person name="Woller A."/>
            <person name="Huptas C."/>
            <person name="Wenning M."/>
            <person name="Scherer S."/>
            <person name="Doll E.V."/>
        </authorList>
    </citation>
    <scope>NUCLEOTIDE SEQUENCE [LARGE SCALE GENOMIC DNA]</scope>
    <source>
        <strain evidence="16 19">WS 5096</strain>
        <strain evidence="17 18">WS 5106</strain>
    </source>
</reference>
<gene>
    <name evidence="17" type="primary">gspD</name>
    <name evidence="16" type="ORF">HF209_31590</name>
    <name evidence="17" type="ORF">HF257_32960</name>
</gene>
<comment type="subcellular location">
    <subcellularLocation>
        <location evidence="1 10">Cell outer membrane</location>
    </subcellularLocation>
</comment>
<keyword evidence="7" id="KW-0653">Protein transport</keyword>
<dbReference type="GO" id="GO:0015628">
    <property type="term" value="P:protein secretion by the type II secretion system"/>
    <property type="evidence" value="ECO:0007669"/>
    <property type="project" value="InterPro"/>
</dbReference>
<evidence type="ECO:0000256" key="5">
    <source>
        <dbReference type="ARBA" id="ARBA00022692"/>
    </source>
</evidence>
<dbReference type="PRINTS" id="PR00811">
    <property type="entry name" value="BCTERIALGSPD"/>
</dbReference>
<keyword evidence="5" id="KW-0812">Transmembrane</keyword>
<feature type="chain" id="PRO_5030752651" evidence="12">
    <location>
        <begin position="19"/>
        <end position="766"/>
    </location>
</feature>
<sequence>MKWSVPPFRLAAPLLVLALSACSNSPPTQPLLVDSELGQPLAETRRSDTALDRQREPTPRPPVQHQVTNSARGHAPAVVKARNPLGDQPVQLNFVDADIQAVVRALSRATGQQFLVDPRVKGNLTLVSEGQVPAHQAYDMLLAALRMQGFSVVDVGGVAQVVPEADAKLLGGPIYSAGSSGMQTRTFRLQYENAVNLIPVLRPIVSPNNPINAYPGNNTIVITDYAENLARVAQIINGIDTPSAIDTDVVKVQNGIAVDIAGMVAELLETQGADQTQKINVVGDPRSNSIIIRSGSPERTELARNLIYKLDNAQSNPSNMHVVYLRNAQAGKLAQSLRGLLTGESDSGVSDEARGKLSAMGSTSKNTQTASNAQNSSGTPTGSGVQPGYSQNATPSGTTSNDQDTAFSAGGVTIQADATTNTLLISAPDPLYRNLREVIDMLDQRRAQVVIESLIVEVSEDDATEFGVQWQAGNLGGKGGFGGVNLGGSGLNGTPTSKTSIDVLPKGLNIGLVNGTVDIPGIGKVLDLQVLARALKSKGGTNVLSTPNLLTLDNEAASIFVGQTIPFVTGSYVTGGGGTSNNPFQTVQREEVGLKLNVRPQISEGGTVKLDIYQEVSSVDTRASVDAGTVTNKRAIDTSILLDDGQIMVLGGLLQDGYSQSNDAVPWLSDIPGLGALFRNEKRAVSKTNLMVFLRPYIIRDSGAGRSITLNRYEFMRRAQGGLQPEHSWAMPDVQAPQLPSVEKAIPGQLGPRAVIRAVPVSGGQP</sequence>
<evidence type="ECO:0000256" key="6">
    <source>
        <dbReference type="ARBA" id="ARBA00022729"/>
    </source>
</evidence>
<keyword evidence="8" id="KW-0472">Membrane</keyword>
<dbReference type="InterPro" id="IPR050810">
    <property type="entry name" value="Bact_Secretion_Sys_Channel"/>
</dbReference>
<dbReference type="NCBIfam" id="TIGR02517">
    <property type="entry name" value="type_II_gspD"/>
    <property type="match status" value="1"/>
</dbReference>
<keyword evidence="19" id="KW-1185">Reference proteome</keyword>
<dbReference type="PROSITE" id="PS51257">
    <property type="entry name" value="PROKAR_LIPOPROTEIN"/>
    <property type="match status" value="1"/>
</dbReference>